<feature type="domain" description="Calcineurin-like phosphoesterase" evidence="3">
    <location>
        <begin position="10"/>
        <end position="155"/>
    </location>
</feature>
<comment type="similarity">
    <text evidence="1 2">Belongs to the metallophosphoesterase superfamily. YfcE family.</text>
</comment>
<evidence type="ECO:0000313" key="4">
    <source>
        <dbReference type="EMBL" id="AVM47483.1"/>
    </source>
</evidence>
<dbReference type="InterPro" id="IPR024654">
    <property type="entry name" value="Calcineurin-like_PHP_lpxH"/>
</dbReference>
<evidence type="ECO:0000313" key="5">
    <source>
        <dbReference type="Proteomes" id="UP000237883"/>
    </source>
</evidence>
<sequence>MHLVCYNISMNILVLSDTHGELDRALEMYERISTSICKIDRIIHCGDFIKDAHEIETQTGIPVSSVPGNCDGCNKENFEIIDSPAGKIMITHGHMENVKFSLMNLKYLAMQHKCVAVCFGHTHVPVNEVSSGIRFINPGSLTNPRGGSKSSCALIISEDKKLAATIIEY</sequence>
<proteinExistence type="inferred from homology"/>
<organism evidence="4 5">
    <name type="scientific">Mogibacterium diversum</name>
    <dbReference type="NCBI Taxonomy" id="114527"/>
    <lineage>
        <taxon>Bacteria</taxon>
        <taxon>Bacillati</taxon>
        <taxon>Bacillota</taxon>
        <taxon>Clostridia</taxon>
        <taxon>Peptostreptococcales</taxon>
        <taxon>Anaerovoracaceae</taxon>
        <taxon>Mogibacterium</taxon>
    </lineage>
</organism>
<keyword evidence="2" id="KW-0479">Metal-binding</keyword>
<dbReference type="InterPro" id="IPR000979">
    <property type="entry name" value="Phosphodiesterase_MJ0936/Vps29"/>
</dbReference>
<dbReference type="GO" id="GO:0016787">
    <property type="term" value="F:hydrolase activity"/>
    <property type="evidence" value="ECO:0007669"/>
    <property type="project" value="UniProtKB-UniRule"/>
</dbReference>
<protein>
    <recommendedName>
        <fullName evidence="2">Phosphoesterase</fullName>
        <ecNumber evidence="2">3.1.4.-</ecNumber>
    </recommendedName>
</protein>
<dbReference type="NCBIfam" id="TIGR00040">
    <property type="entry name" value="yfcE"/>
    <property type="match status" value="1"/>
</dbReference>
<dbReference type="Pfam" id="PF12850">
    <property type="entry name" value="Metallophos_2"/>
    <property type="match status" value="1"/>
</dbReference>
<evidence type="ECO:0000259" key="3">
    <source>
        <dbReference type="Pfam" id="PF12850"/>
    </source>
</evidence>
<keyword evidence="5" id="KW-1185">Reference proteome</keyword>
<dbReference type="EC" id="3.1.4.-" evidence="2"/>
<name>A0A2S0L2I5_9FIRM</name>
<dbReference type="GO" id="GO:0046872">
    <property type="term" value="F:metal ion binding"/>
    <property type="evidence" value="ECO:0007669"/>
    <property type="project" value="UniProtKB-KW"/>
</dbReference>
<dbReference type="EMBL" id="CP027228">
    <property type="protein sequence ID" value="AVM47483.1"/>
    <property type="molecule type" value="Genomic_DNA"/>
</dbReference>
<reference evidence="5" key="1">
    <citation type="submission" date="2018-02" db="EMBL/GenBank/DDBJ databases">
        <authorList>
            <person name="Holder M.E."/>
            <person name="Ajami N.J."/>
            <person name="Petrosino J.F."/>
        </authorList>
    </citation>
    <scope>NUCLEOTIDE SEQUENCE [LARGE SCALE GENOMIC DNA]</scope>
    <source>
        <strain evidence="5">CCUG 47132</strain>
    </source>
</reference>
<dbReference type="Gene3D" id="3.60.21.10">
    <property type="match status" value="1"/>
</dbReference>
<evidence type="ECO:0000256" key="1">
    <source>
        <dbReference type="ARBA" id="ARBA00008950"/>
    </source>
</evidence>
<dbReference type="Proteomes" id="UP000237883">
    <property type="component" value="Chromosome"/>
</dbReference>
<dbReference type="InterPro" id="IPR029052">
    <property type="entry name" value="Metallo-depent_PP-like"/>
</dbReference>
<dbReference type="PANTHER" id="PTHR11124">
    <property type="entry name" value="VACUOLAR SORTING PROTEIN VPS29"/>
    <property type="match status" value="1"/>
</dbReference>
<dbReference type="KEGG" id="mdv:C5Q96_00830"/>
<dbReference type="AlphaFoldDB" id="A0A2S0L2I5"/>
<dbReference type="SUPFAM" id="SSF56300">
    <property type="entry name" value="Metallo-dependent phosphatases"/>
    <property type="match status" value="1"/>
</dbReference>
<accession>A0A2S0L2I5</accession>
<evidence type="ECO:0000256" key="2">
    <source>
        <dbReference type="RuleBase" id="RU362039"/>
    </source>
</evidence>
<gene>
    <name evidence="4" type="ORF">C5Q96_00830</name>
</gene>
<comment type="cofactor">
    <cofactor evidence="2">
        <name>a divalent metal cation</name>
        <dbReference type="ChEBI" id="CHEBI:60240"/>
    </cofactor>
</comment>